<accession>A0A0A8Y5G1</accession>
<name>A0A0A8Y5G1_ARUDO</name>
<organism evidence="1">
    <name type="scientific">Arundo donax</name>
    <name type="common">Giant reed</name>
    <name type="synonym">Donax arundinaceus</name>
    <dbReference type="NCBI Taxonomy" id="35708"/>
    <lineage>
        <taxon>Eukaryota</taxon>
        <taxon>Viridiplantae</taxon>
        <taxon>Streptophyta</taxon>
        <taxon>Embryophyta</taxon>
        <taxon>Tracheophyta</taxon>
        <taxon>Spermatophyta</taxon>
        <taxon>Magnoliopsida</taxon>
        <taxon>Liliopsida</taxon>
        <taxon>Poales</taxon>
        <taxon>Poaceae</taxon>
        <taxon>PACMAD clade</taxon>
        <taxon>Arundinoideae</taxon>
        <taxon>Arundineae</taxon>
        <taxon>Arundo</taxon>
    </lineage>
</organism>
<sequence>MNVVEGVFVVLLLRQVRNMKSNERMASVATREITIGTTRCLCFFFGNCK</sequence>
<reference evidence="1" key="2">
    <citation type="journal article" date="2015" name="Data Brief">
        <title>Shoot transcriptome of the giant reed, Arundo donax.</title>
        <authorList>
            <person name="Barrero R.A."/>
            <person name="Guerrero F.D."/>
            <person name="Moolhuijzen P."/>
            <person name="Goolsby J.A."/>
            <person name="Tidwell J."/>
            <person name="Bellgard S.E."/>
            <person name="Bellgard M.I."/>
        </authorList>
    </citation>
    <scope>NUCLEOTIDE SEQUENCE</scope>
    <source>
        <tissue evidence="1">Shoot tissue taken approximately 20 cm above the soil surface</tissue>
    </source>
</reference>
<evidence type="ECO:0000313" key="1">
    <source>
        <dbReference type="EMBL" id="JAD20198.1"/>
    </source>
</evidence>
<protein>
    <submittedName>
        <fullName evidence="1">Uncharacterized protein</fullName>
    </submittedName>
</protein>
<proteinExistence type="predicted"/>
<dbReference type="EMBL" id="GBRH01277697">
    <property type="protein sequence ID" value="JAD20198.1"/>
    <property type="molecule type" value="Transcribed_RNA"/>
</dbReference>
<dbReference type="AlphaFoldDB" id="A0A0A8Y5G1"/>
<reference evidence="1" key="1">
    <citation type="submission" date="2014-09" db="EMBL/GenBank/DDBJ databases">
        <authorList>
            <person name="Magalhaes I.L.F."/>
            <person name="Oliveira U."/>
            <person name="Santos F.R."/>
            <person name="Vidigal T.H.D.A."/>
            <person name="Brescovit A.D."/>
            <person name="Santos A.J."/>
        </authorList>
    </citation>
    <scope>NUCLEOTIDE SEQUENCE</scope>
    <source>
        <tissue evidence="1">Shoot tissue taken approximately 20 cm above the soil surface</tissue>
    </source>
</reference>